<feature type="region of interest" description="Disordered" evidence="8">
    <location>
        <begin position="1189"/>
        <end position="1239"/>
    </location>
</feature>
<dbReference type="OrthoDB" id="60033at2759"/>
<feature type="region of interest" description="Disordered" evidence="8">
    <location>
        <begin position="1429"/>
        <end position="1450"/>
    </location>
</feature>
<evidence type="ECO:0000259" key="9">
    <source>
        <dbReference type="PROSITE" id="PS50125"/>
    </source>
</evidence>
<dbReference type="KEGG" id="cre:CHLRE_16g678551v5"/>
<dbReference type="SMART" id="SM00044">
    <property type="entry name" value="CYCc"/>
    <property type="match status" value="1"/>
</dbReference>
<evidence type="ECO:0000256" key="6">
    <source>
        <dbReference type="ARBA" id="ARBA00023239"/>
    </source>
</evidence>
<dbReference type="GO" id="GO:0000166">
    <property type="term" value="F:nucleotide binding"/>
    <property type="evidence" value="ECO:0007669"/>
    <property type="project" value="UniProtKB-KW"/>
</dbReference>
<dbReference type="GeneID" id="5721522"/>
<feature type="compositionally biased region" description="Pro residues" evidence="8">
    <location>
        <begin position="265"/>
        <end position="276"/>
    </location>
</feature>
<feature type="region of interest" description="Disordered" evidence="8">
    <location>
        <begin position="2075"/>
        <end position="2127"/>
    </location>
</feature>
<feature type="compositionally biased region" description="Low complexity" evidence="8">
    <location>
        <begin position="304"/>
        <end position="322"/>
    </location>
</feature>
<comment type="subcellular location">
    <subcellularLocation>
        <location evidence="1">Membrane</location>
    </subcellularLocation>
</comment>
<keyword evidence="11" id="KW-1185">Reference proteome</keyword>
<evidence type="ECO:0000313" key="11">
    <source>
        <dbReference type="Proteomes" id="UP000006906"/>
    </source>
</evidence>
<dbReference type="Gene3D" id="3.30.70.1230">
    <property type="entry name" value="Nucleotide cyclase"/>
    <property type="match status" value="1"/>
</dbReference>
<evidence type="ECO:0000256" key="3">
    <source>
        <dbReference type="ARBA" id="ARBA00022741"/>
    </source>
</evidence>
<keyword evidence="6 7" id="KW-0456">Lyase</keyword>
<feature type="region of interest" description="Disordered" evidence="8">
    <location>
        <begin position="1357"/>
        <end position="1378"/>
    </location>
</feature>
<feature type="region of interest" description="Disordered" evidence="8">
    <location>
        <begin position="916"/>
        <end position="1019"/>
    </location>
</feature>
<dbReference type="PANTHER" id="PTHR11920:SF335">
    <property type="entry name" value="GUANYLATE CYCLASE"/>
    <property type="match status" value="1"/>
</dbReference>
<dbReference type="FunFam" id="3.30.70.1230:FF:000057">
    <property type="entry name" value="Guanylate cyclase"/>
    <property type="match status" value="1"/>
</dbReference>
<feature type="compositionally biased region" description="Polar residues" evidence="8">
    <location>
        <begin position="1151"/>
        <end position="1162"/>
    </location>
</feature>
<keyword evidence="2" id="KW-0812">Transmembrane</keyword>
<feature type="compositionally biased region" description="Low complexity" evidence="8">
    <location>
        <begin position="1916"/>
        <end position="1939"/>
    </location>
</feature>
<feature type="region of interest" description="Disordered" evidence="8">
    <location>
        <begin position="1291"/>
        <end position="1332"/>
    </location>
</feature>
<feature type="compositionally biased region" description="Polar residues" evidence="8">
    <location>
        <begin position="2101"/>
        <end position="2111"/>
    </location>
</feature>
<feature type="compositionally biased region" description="Low complexity" evidence="8">
    <location>
        <begin position="277"/>
        <end position="287"/>
    </location>
</feature>
<proteinExistence type="inferred from homology"/>
<evidence type="ECO:0000256" key="7">
    <source>
        <dbReference type="RuleBase" id="RU000405"/>
    </source>
</evidence>
<dbReference type="GO" id="GO:0007168">
    <property type="term" value="P:receptor guanylyl cyclase signaling pathway"/>
    <property type="evidence" value="ECO:0000318"/>
    <property type="project" value="GO_Central"/>
</dbReference>
<feature type="compositionally biased region" description="Low complexity" evidence="8">
    <location>
        <begin position="931"/>
        <end position="958"/>
    </location>
</feature>
<dbReference type="GO" id="GO:0004383">
    <property type="term" value="F:guanylate cyclase activity"/>
    <property type="evidence" value="ECO:0000318"/>
    <property type="project" value="GO_Central"/>
</dbReference>
<evidence type="ECO:0000256" key="2">
    <source>
        <dbReference type="ARBA" id="ARBA00022692"/>
    </source>
</evidence>
<feature type="region of interest" description="Disordered" evidence="8">
    <location>
        <begin position="2235"/>
        <end position="2263"/>
    </location>
</feature>
<feature type="compositionally biased region" description="Polar residues" evidence="8">
    <location>
        <begin position="333"/>
        <end position="342"/>
    </location>
</feature>
<feature type="compositionally biased region" description="Low complexity" evidence="8">
    <location>
        <begin position="648"/>
        <end position="662"/>
    </location>
</feature>
<dbReference type="PROSITE" id="PS50125">
    <property type="entry name" value="GUANYLATE_CYCLASE_2"/>
    <property type="match status" value="1"/>
</dbReference>
<dbReference type="InterPro" id="IPR018297">
    <property type="entry name" value="A/G_cyclase_CS"/>
</dbReference>
<dbReference type="InterPro" id="IPR001054">
    <property type="entry name" value="A/G_cyclase"/>
</dbReference>
<dbReference type="CDD" id="cd07302">
    <property type="entry name" value="CHD"/>
    <property type="match status" value="1"/>
</dbReference>
<feature type="region of interest" description="Disordered" evidence="8">
    <location>
        <begin position="1909"/>
        <end position="1946"/>
    </location>
</feature>
<evidence type="ECO:0000256" key="5">
    <source>
        <dbReference type="ARBA" id="ARBA00023136"/>
    </source>
</evidence>
<feature type="domain" description="Guanylate cyclase" evidence="9">
    <location>
        <begin position="2652"/>
        <end position="2794"/>
    </location>
</feature>
<evidence type="ECO:0000256" key="8">
    <source>
        <dbReference type="SAM" id="MobiDB-lite"/>
    </source>
</evidence>
<comment type="similarity">
    <text evidence="7">Belongs to the adenylyl cyclase class-4/guanylyl cyclase family.</text>
</comment>
<feature type="region of interest" description="Disordered" evidence="8">
    <location>
        <begin position="624"/>
        <end position="675"/>
    </location>
</feature>
<feature type="region of interest" description="Disordered" evidence="8">
    <location>
        <begin position="1805"/>
        <end position="1841"/>
    </location>
</feature>
<dbReference type="ExpressionAtlas" id="A0A2K3CV76">
    <property type="expression patterns" value="baseline and differential"/>
</dbReference>
<feature type="region of interest" description="Disordered" evidence="8">
    <location>
        <begin position="247"/>
        <end position="357"/>
    </location>
</feature>
<dbReference type="PaxDb" id="3055-EDP01206"/>
<dbReference type="InParanoid" id="A0A2K3CV76"/>
<keyword evidence="4" id="KW-1133">Transmembrane helix</keyword>
<dbReference type="SUPFAM" id="SSF55073">
    <property type="entry name" value="Nucleotide cyclase"/>
    <property type="match status" value="1"/>
</dbReference>
<gene>
    <name evidence="10" type="ORF">CHLRE_16g678551v5</name>
</gene>
<reference evidence="10 11" key="1">
    <citation type="journal article" date="2007" name="Science">
        <title>The Chlamydomonas genome reveals the evolution of key animal and plant functions.</title>
        <authorList>
            <person name="Merchant S.S."/>
            <person name="Prochnik S.E."/>
            <person name="Vallon O."/>
            <person name="Harris E.H."/>
            <person name="Karpowicz S.J."/>
            <person name="Witman G.B."/>
            <person name="Terry A."/>
            <person name="Salamov A."/>
            <person name="Fritz-Laylin L.K."/>
            <person name="Marechal-Drouard L."/>
            <person name="Marshall W.F."/>
            <person name="Qu L.H."/>
            <person name="Nelson D.R."/>
            <person name="Sanderfoot A.A."/>
            <person name="Spalding M.H."/>
            <person name="Kapitonov V.V."/>
            <person name="Ren Q."/>
            <person name="Ferris P."/>
            <person name="Lindquist E."/>
            <person name="Shapiro H."/>
            <person name="Lucas S.M."/>
            <person name="Grimwood J."/>
            <person name="Schmutz J."/>
            <person name="Cardol P."/>
            <person name="Cerutti H."/>
            <person name="Chanfreau G."/>
            <person name="Chen C.L."/>
            <person name="Cognat V."/>
            <person name="Croft M.T."/>
            <person name="Dent R."/>
            <person name="Dutcher S."/>
            <person name="Fernandez E."/>
            <person name="Fukuzawa H."/>
            <person name="Gonzalez-Ballester D."/>
            <person name="Gonzalez-Halphen D."/>
            <person name="Hallmann A."/>
            <person name="Hanikenne M."/>
            <person name="Hippler M."/>
            <person name="Inwood W."/>
            <person name="Jabbari K."/>
            <person name="Kalanon M."/>
            <person name="Kuras R."/>
            <person name="Lefebvre P.A."/>
            <person name="Lemaire S.D."/>
            <person name="Lobanov A.V."/>
            <person name="Lohr M."/>
            <person name="Manuell A."/>
            <person name="Meier I."/>
            <person name="Mets L."/>
            <person name="Mittag M."/>
            <person name="Mittelmeier T."/>
            <person name="Moroney J.V."/>
            <person name="Moseley J."/>
            <person name="Napoli C."/>
            <person name="Nedelcu A.M."/>
            <person name="Niyogi K."/>
            <person name="Novoselov S.V."/>
            <person name="Paulsen I.T."/>
            <person name="Pazour G."/>
            <person name="Purton S."/>
            <person name="Ral J.P."/>
            <person name="Riano-Pachon D.M."/>
            <person name="Riekhof W."/>
            <person name="Rymarquis L."/>
            <person name="Schroda M."/>
            <person name="Stern D."/>
            <person name="Umen J."/>
            <person name="Willows R."/>
            <person name="Wilson N."/>
            <person name="Zimmer S.L."/>
            <person name="Allmer J."/>
            <person name="Balk J."/>
            <person name="Bisova K."/>
            <person name="Chen C.J."/>
            <person name="Elias M."/>
            <person name="Gendler K."/>
            <person name="Hauser C."/>
            <person name="Lamb M.R."/>
            <person name="Ledford H."/>
            <person name="Long J.C."/>
            <person name="Minagawa J."/>
            <person name="Page M.D."/>
            <person name="Pan J."/>
            <person name="Pootakham W."/>
            <person name="Roje S."/>
            <person name="Rose A."/>
            <person name="Stahlberg E."/>
            <person name="Terauchi A.M."/>
            <person name="Yang P."/>
            <person name="Ball S."/>
            <person name="Bowler C."/>
            <person name="Dieckmann C.L."/>
            <person name="Gladyshev V.N."/>
            <person name="Green P."/>
            <person name="Jorgensen R."/>
            <person name="Mayfield S."/>
            <person name="Mueller-Roeber B."/>
            <person name="Rajamani S."/>
            <person name="Sayre R.T."/>
            <person name="Brokstein P."/>
            <person name="Dubchak I."/>
            <person name="Goodstein D."/>
            <person name="Hornick L."/>
            <person name="Huang Y.W."/>
            <person name="Jhaveri J."/>
            <person name="Luo Y."/>
            <person name="Martinez D."/>
            <person name="Ngau W.C."/>
            <person name="Otillar B."/>
            <person name="Poliakov A."/>
            <person name="Porter A."/>
            <person name="Szajkowski L."/>
            <person name="Werner G."/>
            <person name="Zhou K."/>
            <person name="Grigoriev I.V."/>
            <person name="Rokhsar D.S."/>
            <person name="Grossman A.R."/>
        </authorList>
    </citation>
    <scope>NUCLEOTIDE SEQUENCE [LARGE SCALE GENOMIC DNA]</scope>
    <source>
        <strain evidence="11">CC-503</strain>
    </source>
</reference>
<protein>
    <recommendedName>
        <fullName evidence="9">Guanylate cyclase domain-containing protein</fullName>
    </recommendedName>
</protein>
<feature type="region of interest" description="Disordered" evidence="8">
    <location>
        <begin position="1140"/>
        <end position="1167"/>
    </location>
</feature>
<dbReference type="InterPro" id="IPR029787">
    <property type="entry name" value="Nucleotide_cyclase"/>
</dbReference>
<dbReference type="PROSITE" id="PS00452">
    <property type="entry name" value="GUANYLATE_CYCLASE_1"/>
    <property type="match status" value="1"/>
</dbReference>
<dbReference type="Proteomes" id="UP000006906">
    <property type="component" value="Chromosome 16"/>
</dbReference>
<feature type="region of interest" description="Disordered" evidence="8">
    <location>
        <begin position="2336"/>
        <end position="2365"/>
    </location>
</feature>
<feature type="compositionally biased region" description="Polar residues" evidence="8">
    <location>
        <begin position="1823"/>
        <end position="1832"/>
    </location>
</feature>
<dbReference type="EMBL" id="CM008977">
    <property type="protein sequence ID" value="PNW72190.1"/>
    <property type="molecule type" value="Genomic_DNA"/>
</dbReference>
<feature type="region of interest" description="Disordered" evidence="8">
    <location>
        <begin position="1964"/>
        <end position="2041"/>
    </location>
</feature>
<dbReference type="Pfam" id="PF00211">
    <property type="entry name" value="Guanylate_cyc"/>
    <property type="match status" value="1"/>
</dbReference>
<dbReference type="RefSeq" id="XP_042916051.1">
    <property type="nucleotide sequence ID" value="XM_043071362.1"/>
</dbReference>
<organism evidence="10 11">
    <name type="scientific">Chlamydomonas reinhardtii</name>
    <name type="common">Chlamydomonas smithii</name>
    <dbReference type="NCBI Taxonomy" id="3055"/>
    <lineage>
        <taxon>Eukaryota</taxon>
        <taxon>Viridiplantae</taxon>
        <taxon>Chlorophyta</taxon>
        <taxon>core chlorophytes</taxon>
        <taxon>Chlorophyceae</taxon>
        <taxon>CS clade</taxon>
        <taxon>Chlamydomonadales</taxon>
        <taxon>Chlamydomonadaceae</taxon>
        <taxon>Chlamydomonas</taxon>
    </lineage>
</organism>
<keyword evidence="3" id="KW-0547">Nucleotide-binding</keyword>
<accession>A0A2K3CV76</accession>
<dbReference type="GO" id="GO:0005886">
    <property type="term" value="C:plasma membrane"/>
    <property type="evidence" value="ECO:0000318"/>
    <property type="project" value="GO_Central"/>
</dbReference>
<feature type="region of interest" description="Disordered" evidence="8">
    <location>
        <begin position="1690"/>
        <end position="1719"/>
    </location>
</feature>
<dbReference type="Gramene" id="PNW72190">
    <property type="protein sequence ID" value="PNW72190"/>
    <property type="gene ID" value="CHLRE_16g678551v5"/>
</dbReference>
<feature type="region of interest" description="Disordered" evidence="8">
    <location>
        <begin position="124"/>
        <end position="163"/>
    </location>
</feature>
<feature type="compositionally biased region" description="Gly residues" evidence="8">
    <location>
        <begin position="1430"/>
        <end position="1445"/>
    </location>
</feature>
<name>A0A2K3CV76_CHLRE</name>
<feature type="compositionally biased region" description="Basic residues" evidence="8">
    <location>
        <begin position="1749"/>
        <end position="1762"/>
    </location>
</feature>
<dbReference type="GO" id="GO:0035556">
    <property type="term" value="P:intracellular signal transduction"/>
    <property type="evidence" value="ECO:0007669"/>
    <property type="project" value="InterPro"/>
</dbReference>
<sequence>MSTSLGRDLDVVELLGLDTIASVLETLAAGHPVWKGLIQLRSTAALSPSVRPSGGDRSGAASGDAAFASLHAQHSHPAPWLLQPPQPLQQDASSRTWLLGTAHAHSLRVRTSVPAAPFATHQACASAGGPCSPAPPSSNRRRSTAYGAASAAGSGAPLPQLQQQRTRSDYGFVVAGAGVGGAAAGSISGAAAAFAAALAAVAASGEGSVGNVASPISAAANLRHALQSVACPSVGLRHTGGVPAGTVGGVCPHGGGRPGSSTGHLPPPPPPPPPPAAVAVVAGAAPPQYQSSRFHAGAGGRGDSSTPTSATAAAAAAAAGPQLTPPPPPSASQLRGTPSRSRVQPPQQPQLMTSSNQGGGCGAIAAAGVGGRVGLAQLQALSFRAPAPPAGTGAAAAGGGGGGILHAGYHTFTWDKDATVRAAAAAAASAAADAIARASRIAAEAKLEARAAAAVAAADNAAAGLPASSPKAEAPPEVVSAAQGDQACTADNSAPAAVVFGRDSSNAAAARRPAAATASIAAAAVPPPAVIVAPAGTVGGRNLSTAAAAAPGPTLLQLLQAASASLDGTRCSISHEAAAGGSPRAGAVAAAAGGRRGVRPPAESLLETGDADDLVGFVESWLGQEATSGGGGHDASSPGGEQRDHQQQRQQQQQQQQQPDMGDQGDDPVVFYSHMLNSDPTADNYCFQQAAAGDARDAEVEGQQQVVQEPAAMTGQGHEAAAKEAAGNSAASSSTAAAVGSGAAALGSAAGGGGASQCSLMFSTAEAAVATSSLMLTSQNGAPGGAAATGSALPAGVETLTTSTDAFGLLDAGAAALASSSLFEALAATKLHRRPATAAASAAGAAGAAKAPSQQRALLHPAAAGTELQQQGLKTVSVALGSPAAALPLLAAPADGPGPAGHVGRTTTAALLVSSSSQQALHEGAGGGGTHLSAAGGQQQPALSSHQQPSAAASHAQKPPLPYGSAAAGHALQEQRTGPPSEVKRAPPSPLVLKLPPTGSTASARAAGHSPFGAPHGGTSGAAAPALGLNSLPCSPPPFHLRTNNVHGHSPATGPTDSGAASLYTQLRFQSFNPPEESQLRQQWLPQQTRGTQAGASLAIIGGMRGRGGSSSPPHLDLGAELGSEPLPALDILTAAGSHRSLSQLDPPPLRNQQAHSSSTRNVHGGINALPHQHQQHQQHSLPLQIAHHQNCRQQPQQRRRQEDQQGLQPDNSRAYQHPHPLHRHQQAHSSFSGSSYQQQQLLEQRNQALLDALNTSAWGSLLAGGRRNPRNTPVAAASVSLRRSYTTALLSSAAQHQQHQQHHQPLPPARKPSPRTARGDECAAGGGAGAPAVAPAAALTTDGGSQRLYQQLAQQLDEGAAGGSHELSSGGDGLAAVPIREPSVESGLPLPPTTLSPKTLTAAAAVTAPHARLGGVAATRGAAAAVTDGGNGGDKGGGGGGGSGTTLPPGLLAEVHTTATTATSASASPAARPRGLAERVTGVLQRAFHRRSVCSAYGGMETFSGDAASAAGISSGGLMATHASAYGSPAVTNAAGHSSSGGGGLVAAGGGAARVMMPPLMFGRRSSQAAGGGRSIRGPNDGGFGGGIKAAAGGVAAGAGGRAAGAFRSADGRMGLLGGSSIGSAGGAGVNTSLACGSGMSAVVGGSSARLTQRQLPDGSPLLQSGGGAAGAIGASYLRDSSNEAFESFLTGPATTSGNMGPLAGHSRQMSPALGSSPAAVGSVYGVLPRMLQLASKVSAVSGGGAGKSHHPQALSHHHQQQQRTAAGRGNGAGRGAAQVPLDAPQSADTTQQPLLAALTTAAVEPRQQQQAGALRPPPRATDSSGGNSSRRLLPAAASGDTTNAAAAELLVAPALPPPALLATAPTSAGGSLWGLAGNSRAPRFISVSMGGGGANGLVGDGGLSTVPGAPAPAAPDARSPPQQAAAPAALRAHSAQPPHGFGAGTAAAASAVGVAAGFARPTAGAAAPDPSQLSSCCGTPPVSDQQSATQTWQRTDTAGTMTSIRDEDNDGSSCVVAPGDAAGGASASANASGSSAGRRGRSAHWLERWGLRHAPRSKQGPLQQHPQLLLARPQTSDAAAEAAADDGAGPCFGPGGGNQLHSRSSQLQSADALPPPQQGPADGRQPLSQLIATTAAGGASAGMGGLGVGGSGGRSYSQISQRLQTAFSSLAAREMPLLLAQVSEDASVATAVTTTPTSRVEPSSSAAAPSQQHMLVVMPGTAAVHAPMLPPALMLPRSSGDNNASATPLPEGPPPEAAVAAAAAATAAASMATAAGGTPGWDTNASSGDGGPATSGARACVAAFGGCMAPELVNGWSAGRAPTADAVTVVATGQGPAGQQPVQHQQQHQQQRPVQQPMQHQHQEVRMQAQAQPQMRAHTQTQTRTQCIEELWESEAGEAADEDGMVTTCPQPAAQQTAAPAAAAAGVGSGCGDGALEMPEVWHEVVVSSFNHPDTGDQLLMVKQHDVSARVWAEQQLARVMEAEHALLEAIFPAHVLEHIAIMAAAAASGGEPAAYYAACSGSPSAALHLRPEGAGGGCHHGGSASQQKQQLQQQHQQRQARASSLQGIIAAATSAAAAAGLCPPPLLRLPGRTPQSPSVRTSRLAFGGLAATQGGGPGGGGSGGGGAPASLPITGETFLHLSTSHSALTILFCDIQGFTAMCNVVKPATVMAFLNDLFTRLDALLDAFGVYKVETIGDCYMVAGGLMKVDEETGAVTVRSDDVDPLHAYRTVQFAKALLRAAASVQLPTTGEPVKLRVGIHSGSAMSGVVGTRMPRFCLFGDTVNTASRMESTGEAGAIHVSKAVFDLVPGEEWEPTGGVQAKGKGTLESFLLKPAL</sequence>
<dbReference type="GO" id="GO:0006182">
    <property type="term" value="P:cGMP biosynthetic process"/>
    <property type="evidence" value="ECO:0000318"/>
    <property type="project" value="GO_Central"/>
</dbReference>
<evidence type="ECO:0000256" key="1">
    <source>
        <dbReference type="ARBA" id="ARBA00004370"/>
    </source>
</evidence>
<dbReference type="GO" id="GO:0001653">
    <property type="term" value="F:peptide receptor activity"/>
    <property type="evidence" value="ECO:0000318"/>
    <property type="project" value="GO_Central"/>
</dbReference>
<keyword evidence="5" id="KW-0472">Membrane</keyword>
<feature type="compositionally biased region" description="Gly residues" evidence="8">
    <location>
        <begin position="247"/>
        <end position="258"/>
    </location>
</feature>
<evidence type="ECO:0000256" key="4">
    <source>
        <dbReference type="ARBA" id="ARBA00022989"/>
    </source>
</evidence>
<dbReference type="InterPro" id="IPR050401">
    <property type="entry name" value="Cyclic_nucleotide_synthase"/>
</dbReference>
<feature type="compositionally biased region" description="Polar residues" evidence="8">
    <location>
        <begin position="1973"/>
        <end position="2005"/>
    </location>
</feature>
<feature type="region of interest" description="Disordered" evidence="8">
    <location>
        <begin position="2534"/>
        <end position="2565"/>
    </location>
</feature>
<evidence type="ECO:0000313" key="10">
    <source>
        <dbReference type="EMBL" id="PNW72190.1"/>
    </source>
</evidence>
<feature type="compositionally biased region" description="Low complexity" evidence="8">
    <location>
        <begin position="144"/>
        <end position="156"/>
    </location>
</feature>
<feature type="region of interest" description="Disordered" evidence="8">
    <location>
        <begin position="1040"/>
        <end position="1060"/>
    </location>
</feature>
<feature type="compositionally biased region" description="Low complexity" evidence="8">
    <location>
        <begin position="1228"/>
        <end position="1239"/>
    </location>
</feature>
<feature type="compositionally biased region" description="Low complexity" evidence="8">
    <location>
        <begin position="2544"/>
        <end position="2565"/>
    </location>
</feature>
<feature type="compositionally biased region" description="Low complexity" evidence="8">
    <location>
        <begin position="2075"/>
        <end position="2091"/>
    </location>
</feature>
<feature type="compositionally biased region" description="Low complexity" evidence="8">
    <location>
        <begin position="2019"/>
        <end position="2039"/>
    </location>
</feature>
<feature type="region of interest" description="Disordered" evidence="8">
    <location>
        <begin position="1742"/>
        <end position="1790"/>
    </location>
</feature>
<dbReference type="PANTHER" id="PTHR11920">
    <property type="entry name" value="GUANYLYL CYCLASE"/>
    <property type="match status" value="1"/>
</dbReference>